<comment type="caution">
    <text evidence="2">The sequence shown here is derived from an EMBL/GenBank/DDBJ whole genome shotgun (WGS) entry which is preliminary data.</text>
</comment>
<evidence type="ECO:0000256" key="1">
    <source>
        <dbReference type="SAM" id="MobiDB-lite"/>
    </source>
</evidence>
<protein>
    <recommendedName>
        <fullName evidence="4">Tail assembly chaperone</fullName>
    </recommendedName>
</protein>
<dbReference type="Proteomes" id="UP001249505">
    <property type="component" value="Unassembled WGS sequence"/>
</dbReference>
<evidence type="ECO:0000313" key="2">
    <source>
        <dbReference type="EMBL" id="MDT3280476.1"/>
    </source>
</evidence>
<proteinExistence type="predicted"/>
<reference evidence="2 3" key="1">
    <citation type="submission" date="2023-07" db="EMBL/GenBank/DDBJ databases">
        <title>Novel Shewanella species isolated from Baltic Sea sediments.</title>
        <authorList>
            <person name="Martin-Rodriguez A.J."/>
        </authorList>
    </citation>
    <scope>NUCLEOTIDE SEQUENCE [LARGE SCALE GENOMIC DNA]</scope>
    <source>
        <strain evidence="2 3">SP2S1-2</strain>
    </source>
</reference>
<gene>
    <name evidence="2" type="ORF">Q4Q50_09275</name>
</gene>
<keyword evidence="3" id="KW-1185">Reference proteome</keyword>
<feature type="region of interest" description="Disordered" evidence="1">
    <location>
        <begin position="1"/>
        <end position="36"/>
    </location>
</feature>
<evidence type="ECO:0000313" key="3">
    <source>
        <dbReference type="Proteomes" id="UP001249505"/>
    </source>
</evidence>
<dbReference type="RefSeq" id="WP_311899129.1">
    <property type="nucleotide sequence ID" value="NZ_JAUOES010000008.1"/>
</dbReference>
<name>A0ABU3FYN6_9GAMM</name>
<accession>A0ABU3FYN6</accession>
<dbReference type="EMBL" id="JAUOES010000008">
    <property type="protein sequence ID" value="MDT3280476.1"/>
    <property type="molecule type" value="Genomic_DNA"/>
</dbReference>
<sequence length="170" mass="18186">MKTKQAEIQQSLDTAQDVATPEGGNTPEWKPEISPELLGMDNQGQVEQVDDDGTIKLPKTQVEQAEALATEIGGFLAMTLQGVTGRDYNLNESKIKDAAKGIAPCLVKYGLTDMGLIMSKWGVEFQAAISAGGLAFGIWSAHRKYKAEDEAAELEATAKREGVASGNQSE</sequence>
<feature type="compositionally biased region" description="Polar residues" evidence="1">
    <location>
        <begin position="1"/>
        <end position="14"/>
    </location>
</feature>
<organism evidence="2 3">
    <name type="scientific">Shewanella scandinavica</name>
    <dbReference type="NCBI Taxonomy" id="3063538"/>
    <lineage>
        <taxon>Bacteria</taxon>
        <taxon>Pseudomonadati</taxon>
        <taxon>Pseudomonadota</taxon>
        <taxon>Gammaproteobacteria</taxon>
        <taxon>Alteromonadales</taxon>
        <taxon>Shewanellaceae</taxon>
        <taxon>Shewanella</taxon>
    </lineage>
</organism>
<evidence type="ECO:0008006" key="4">
    <source>
        <dbReference type="Google" id="ProtNLM"/>
    </source>
</evidence>